<organism evidence="1 2">
    <name type="scientific">Amaricoccus solimangrovi</name>
    <dbReference type="NCBI Taxonomy" id="2589815"/>
    <lineage>
        <taxon>Bacteria</taxon>
        <taxon>Pseudomonadati</taxon>
        <taxon>Pseudomonadota</taxon>
        <taxon>Alphaproteobacteria</taxon>
        <taxon>Rhodobacterales</taxon>
        <taxon>Paracoccaceae</taxon>
        <taxon>Amaricoccus</taxon>
    </lineage>
</organism>
<gene>
    <name evidence="1" type="ORF">FJM51_19825</name>
</gene>
<dbReference type="EMBL" id="VFRP01000029">
    <property type="protein sequence ID" value="TPE47580.1"/>
    <property type="molecule type" value="Genomic_DNA"/>
</dbReference>
<dbReference type="Proteomes" id="UP000319255">
    <property type="component" value="Unassembled WGS sequence"/>
</dbReference>
<reference evidence="1 2" key="1">
    <citation type="submission" date="2019-06" db="EMBL/GenBank/DDBJ databases">
        <title>A novel bacterium of genus Amaricoccus, isolated from marine sediment.</title>
        <authorList>
            <person name="Huang H."/>
            <person name="Mo K."/>
            <person name="Hu Y."/>
        </authorList>
    </citation>
    <scope>NUCLEOTIDE SEQUENCE [LARGE SCALE GENOMIC DNA]</scope>
    <source>
        <strain evidence="1 2">HB172011</strain>
    </source>
</reference>
<name>A0A501WGU3_9RHOB</name>
<dbReference type="AlphaFoldDB" id="A0A501WGU3"/>
<evidence type="ECO:0000313" key="1">
    <source>
        <dbReference type="EMBL" id="TPE47580.1"/>
    </source>
</evidence>
<evidence type="ECO:0000313" key="2">
    <source>
        <dbReference type="Proteomes" id="UP000319255"/>
    </source>
</evidence>
<sequence length="161" mass="17903">MWKIYGSPGAGVAVVTNGGRLEAALSSNPESLYLGAIRYVAPGTIEFGNPNSFDTILVKRASYAYEKEVRLVYWDTNNMHDSLESASWNETTMRFDGIVEKDDPPVAGRSFDCDVDVLIKRVVVSPFAPPWYLPMIERLREQLNLHFPITASRLLAAPPIA</sequence>
<protein>
    <submittedName>
        <fullName evidence="1">DUF2971 domain-containing protein</fullName>
    </submittedName>
</protein>
<comment type="caution">
    <text evidence="1">The sequence shown here is derived from an EMBL/GenBank/DDBJ whole genome shotgun (WGS) entry which is preliminary data.</text>
</comment>
<keyword evidence="2" id="KW-1185">Reference proteome</keyword>
<accession>A0A501WGU3</accession>
<proteinExistence type="predicted"/>
<dbReference type="OrthoDB" id="8548541at2"/>